<evidence type="ECO:0000256" key="1">
    <source>
        <dbReference type="SAM" id="MobiDB-lite"/>
    </source>
</evidence>
<organism evidence="2 3">
    <name type="scientific">Austropuccinia psidii MF-1</name>
    <dbReference type="NCBI Taxonomy" id="1389203"/>
    <lineage>
        <taxon>Eukaryota</taxon>
        <taxon>Fungi</taxon>
        <taxon>Dikarya</taxon>
        <taxon>Basidiomycota</taxon>
        <taxon>Pucciniomycotina</taxon>
        <taxon>Pucciniomycetes</taxon>
        <taxon>Pucciniales</taxon>
        <taxon>Sphaerophragmiaceae</taxon>
        <taxon>Austropuccinia</taxon>
    </lineage>
</organism>
<evidence type="ECO:0000313" key="2">
    <source>
        <dbReference type="EMBL" id="MBW0488537.1"/>
    </source>
</evidence>
<proteinExistence type="predicted"/>
<feature type="compositionally biased region" description="Polar residues" evidence="1">
    <location>
        <begin position="68"/>
        <end position="79"/>
    </location>
</feature>
<keyword evidence="3" id="KW-1185">Reference proteome</keyword>
<name>A0A9Q3CU76_9BASI</name>
<accession>A0A9Q3CU76</accession>
<feature type="compositionally biased region" description="Polar residues" evidence="1">
    <location>
        <begin position="163"/>
        <end position="175"/>
    </location>
</feature>
<gene>
    <name evidence="2" type="ORF">O181_028252</name>
</gene>
<sequence>MSPVHLRNLGIPRNHPEDRQRLFRTRRLTTGHLGHNGGWQDTEGNHTNSSIHLPIQHNPQTKGLEGYGSSSSAPINPQRSIPMEHGKQEAQPSITLKRNWSKLPEDMSQRDTLSRSYVNHQRMECQQEVKTPGEEGNQDKGKSSHYPSYRTTIEPERAYFDSSRLTRSRPTQISSGFAPFRNSRLVAKSHHYSQSQVVSRRRQGYKGKKRPISGTGRRSQNQ</sequence>
<comment type="caution">
    <text evidence="2">The sequence shown here is derived from an EMBL/GenBank/DDBJ whole genome shotgun (WGS) entry which is preliminary data.</text>
</comment>
<feature type="region of interest" description="Disordered" evidence="1">
    <location>
        <begin position="124"/>
        <end position="222"/>
    </location>
</feature>
<protein>
    <submittedName>
        <fullName evidence="2">Uncharacterized protein</fullName>
    </submittedName>
</protein>
<feature type="region of interest" description="Disordered" evidence="1">
    <location>
        <begin position="64"/>
        <end position="92"/>
    </location>
</feature>
<reference evidence="2" key="1">
    <citation type="submission" date="2021-03" db="EMBL/GenBank/DDBJ databases">
        <title>Draft genome sequence of rust myrtle Austropuccinia psidii MF-1, a brazilian biotype.</title>
        <authorList>
            <person name="Quecine M.C."/>
            <person name="Pachon D.M.R."/>
            <person name="Bonatelli M.L."/>
            <person name="Correr F.H."/>
            <person name="Franceschini L.M."/>
            <person name="Leite T.F."/>
            <person name="Margarido G.R.A."/>
            <person name="Almeida C.A."/>
            <person name="Ferrarezi J.A."/>
            <person name="Labate C.A."/>
        </authorList>
    </citation>
    <scope>NUCLEOTIDE SEQUENCE</scope>
    <source>
        <strain evidence="2">MF-1</strain>
    </source>
</reference>
<evidence type="ECO:0000313" key="3">
    <source>
        <dbReference type="Proteomes" id="UP000765509"/>
    </source>
</evidence>
<feature type="compositionally biased region" description="Basic and acidic residues" evidence="1">
    <location>
        <begin position="124"/>
        <end position="142"/>
    </location>
</feature>
<dbReference type="EMBL" id="AVOT02009645">
    <property type="protein sequence ID" value="MBW0488537.1"/>
    <property type="molecule type" value="Genomic_DNA"/>
</dbReference>
<dbReference type="Proteomes" id="UP000765509">
    <property type="component" value="Unassembled WGS sequence"/>
</dbReference>
<feature type="compositionally biased region" description="Basic residues" evidence="1">
    <location>
        <begin position="199"/>
        <end position="211"/>
    </location>
</feature>
<dbReference type="AlphaFoldDB" id="A0A9Q3CU76"/>